<comment type="caution">
    <text evidence="1">The sequence shown here is derived from an EMBL/GenBank/DDBJ whole genome shotgun (WGS) entry which is preliminary data.</text>
</comment>
<name>A0A081FZ53_9GAMM</name>
<dbReference type="PATRIC" id="fig|1232683.4.peg.1898"/>
<dbReference type="Proteomes" id="UP000028252">
    <property type="component" value="Unassembled WGS sequence"/>
</dbReference>
<gene>
    <name evidence="1" type="ORF">ADIMK_1935</name>
</gene>
<keyword evidence="2" id="KW-1185">Reference proteome</keyword>
<evidence type="ECO:0000313" key="2">
    <source>
        <dbReference type="Proteomes" id="UP000028252"/>
    </source>
</evidence>
<evidence type="ECO:0008006" key="3">
    <source>
        <dbReference type="Google" id="ProtNLM"/>
    </source>
</evidence>
<reference evidence="1 2" key="1">
    <citation type="submission" date="2014-04" db="EMBL/GenBank/DDBJ databases">
        <title>Marinobacterium kochiensis sp. nov., isolated from sediment sample collected from Kochi backwaters in Kerala, India.</title>
        <authorList>
            <person name="Singh A."/>
            <person name="Pinnaka A.K."/>
        </authorList>
    </citation>
    <scope>NUCLEOTIDE SEQUENCE [LARGE SCALE GENOMIC DNA]</scope>
    <source>
        <strain evidence="1 2">AK27</strain>
    </source>
</reference>
<evidence type="ECO:0000313" key="1">
    <source>
        <dbReference type="EMBL" id="KEA63808.1"/>
    </source>
</evidence>
<dbReference type="EMBL" id="JMQN01000028">
    <property type="protein sequence ID" value="KEA63808.1"/>
    <property type="molecule type" value="Genomic_DNA"/>
</dbReference>
<dbReference type="AlphaFoldDB" id="A0A081FZ53"/>
<accession>A0A081FZ53</accession>
<proteinExistence type="predicted"/>
<organism evidence="1 2">
    <name type="scientific">Marinobacterium lacunae</name>
    <dbReference type="NCBI Taxonomy" id="1232683"/>
    <lineage>
        <taxon>Bacteria</taxon>
        <taxon>Pseudomonadati</taxon>
        <taxon>Pseudomonadota</taxon>
        <taxon>Gammaproteobacteria</taxon>
        <taxon>Oceanospirillales</taxon>
        <taxon>Oceanospirillaceae</taxon>
        <taxon>Marinobacterium</taxon>
    </lineage>
</organism>
<sequence>MDWVVDTSDGSQDWVQVLLEQGYAVLPDWPESPETAVRSVVALLNDYENKHVVIVLHQQGRDIELSIRQSRELALRLRDQVIAEGISQNRIEAYGAGALSPSVLGGRRQLAVVILTDQE</sequence>
<dbReference type="STRING" id="1232683.ADIMK_1935"/>
<protein>
    <recommendedName>
        <fullName evidence="3">OmpA-like domain-containing protein</fullName>
    </recommendedName>
</protein>